<dbReference type="EMBL" id="JANIPJ010000029">
    <property type="protein sequence ID" value="MCR2807576.1"/>
    <property type="molecule type" value="Genomic_DNA"/>
</dbReference>
<evidence type="ECO:0000313" key="2">
    <source>
        <dbReference type="Proteomes" id="UP001141950"/>
    </source>
</evidence>
<protein>
    <submittedName>
        <fullName evidence="1">Uncharacterized protein</fullName>
    </submittedName>
</protein>
<proteinExistence type="predicted"/>
<name>A0A9X2SBU4_9BACL</name>
<gene>
    <name evidence="1" type="ORF">NQZ67_27170</name>
</gene>
<organism evidence="1 2">
    <name type="scientific">Paenibacillus soyae</name>
    <dbReference type="NCBI Taxonomy" id="2969249"/>
    <lineage>
        <taxon>Bacteria</taxon>
        <taxon>Bacillati</taxon>
        <taxon>Bacillota</taxon>
        <taxon>Bacilli</taxon>
        <taxon>Bacillales</taxon>
        <taxon>Paenibacillaceae</taxon>
        <taxon>Paenibacillus</taxon>
    </lineage>
</organism>
<sequence length="174" mass="19612">MEKKRLLYGCLLLFAGAVLLAFCLIPPDRLTQNKAKEHKSMETTSFSETPYVHTLEVQTMPEDIVLKTAVYNQSILADGQASSLFEYKARLDGKDETLQLYVYNKGLKNLNVRLSSPLKNNWIEDSVPPGSIYVSEMQWGLSQEGNWKIKFDNSDGSSISTEFALIKSKKRGDP</sequence>
<dbReference type="Proteomes" id="UP001141950">
    <property type="component" value="Unassembled WGS sequence"/>
</dbReference>
<accession>A0A9X2SBU4</accession>
<dbReference type="RefSeq" id="WP_257452163.1">
    <property type="nucleotide sequence ID" value="NZ_JANIPJ010000029.1"/>
</dbReference>
<evidence type="ECO:0000313" key="1">
    <source>
        <dbReference type="EMBL" id="MCR2807576.1"/>
    </source>
</evidence>
<keyword evidence="2" id="KW-1185">Reference proteome</keyword>
<comment type="caution">
    <text evidence="1">The sequence shown here is derived from an EMBL/GenBank/DDBJ whole genome shotgun (WGS) entry which is preliminary data.</text>
</comment>
<reference evidence="1" key="1">
    <citation type="submission" date="2022-08" db="EMBL/GenBank/DDBJ databases">
        <title>The genomic sequence of strain Paenibacillus sp. SCIV0701.</title>
        <authorList>
            <person name="Zhao H."/>
        </authorList>
    </citation>
    <scope>NUCLEOTIDE SEQUENCE</scope>
    <source>
        <strain evidence="1">SCIV0701</strain>
    </source>
</reference>
<dbReference type="AlphaFoldDB" id="A0A9X2SBU4"/>